<dbReference type="Gene3D" id="6.10.250.2880">
    <property type="match status" value="1"/>
</dbReference>
<feature type="compositionally biased region" description="Low complexity" evidence="2">
    <location>
        <begin position="670"/>
        <end position="692"/>
    </location>
</feature>
<evidence type="ECO:0000259" key="3">
    <source>
        <dbReference type="Pfam" id="PF03399"/>
    </source>
</evidence>
<feature type="region of interest" description="Disordered" evidence="2">
    <location>
        <begin position="506"/>
        <end position="646"/>
    </location>
</feature>
<feature type="region of interest" description="Disordered" evidence="2">
    <location>
        <begin position="866"/>
        <end position="898"/>
    </location>
</feature>
<gene>
    <name evidence="5" type="ORF">BZA70DRAFT_264554</name>
</gene>
<evidence type="ECO:0000313" key="5">
    <source>
        <dbReference type="EMBL" id="KAK7207162.1"/>
    </source>
</evidence>
<name>A0ABR1FBM6_9ASCO</name>
<accession>A0ABR1FBM6</accession>
<dbReference type="GeneID" id="90036422"/>
<sequence>MPANGQMRNSGNGSNNNQPPSSGSAFSNVNFFQGSQAAGSLNDGAKGHGGGGLGRGNQQKFNNRSGGAGGAGDDDWDAKNQELMRKYEATWTGDLQSLYEKLQGLRDKERIEMENRGLVDRPDTQKSLTDAINFVGTCMEMCPVFERVRRSAGNLVKSYERGADGNIDKNLAVKEFSRPAAGQPPPLPSDVRPPGILQNTLTYLIDNIVPQLPEAHAFLWDRTRSIRQDFTYQNYSGYEAIDCNERIARIHIYALHTLAGDRIEGARQQELEQFNKALQTLSEFYADVRKSGAQAPNEAEFQAYRLLSLLRDPDLDRQVQDLPKAVFLDRRVQLALELRSMAQQNNISERGYTNTENAQNLFVRFFKLIKSPAVPFLFACLAEVHFNDIRMWALRAMAGGYHRRGKPYVSANLVEMLGCNDTDELHELCDHFQIARRVEDGVECVDVMSWNDAFALGKPPFHQAYSTKLVHSKLGDQSASQLIHGNNLEVYPQNSTEHHTVLSLFSNGSAPLQPTPAPRKPRSISSPSTQTAPNFLGNQPSAFPAQTNSAFGFGNSQPFGSSSSGSPFGSASKTEVPAFGGTTSAFSFGQQPTPPQQQPKPQQQFQQTAPSPFSSVSTQSPTPASVFPAQNEAKQSPQQSPFGQVPIAFGAATGPVQTAGKASAFGPSKSSPFAAAPVQSVSSSSPSADVPPKTTSSKRKGPSEDSDESRSNKKNDAAVAAEAAAAKARDEAAAAAKAALVAEKRLAEERNKMMLRRAYAAAGELERDEMLKSVVSGVVREVAKDVIGKAAEERERKRENLISVLAEEMFSSLVYDNSWQACQESMASELRRRNLLKEALKKIKATAVLAKTNADLRNKRRQQYLEASQMLGRPPSKKHKSTKRKRGMSLTPTGTPPAEERYMSEAEQINLLEEERAQVETLWRPLDLEKVFLPYAEQSCERVGLLDGVVDVSLLISDWRSPAGVWTRRKLGLEWDGQRYARHLRGKAANVTLSSMDVNPDSYSDVAGLIFMCGASGGEGDRSPSEKLAQDRETLQEALRRLRQFSSYSTSLLVCYWPLEGISSAEMQQQLGLSNYLAQGKQILSSLYVLVMDSGRDSDLSSALEMVGKSICR</sequence>
<feature type="compositionally biased region" description="Basic residues" evidence="2">
    <location>
        <begin position="875"/>
        <end position="887"/>
    </location>
</feature>
<dbReference type="PIRSF" id="PIRSF037320">
    <property type="entry name" value="mRNA_export_factor_Sac3"/>
    <property type="match status" value="1"/>
</dbReference>
<organism evidence="5 6">
    <name type="scientific">Myxozyma melibiosi</name>
    <dbReference type="NCBI Taxonomy" id="54550"/>
    <lineage>
        <taxon>Eukaryota</taxon>
        <taxon>Fungi</taxon>
        <taxon>Dikarya</taxon>
        <taxon>Ascomycota</taxon>
        <taxon>Saccharomycotina</taxon>
        <taxon>Lipomycetes</taxon>
        <taxon>Lipomycetales</taxon>
        <taxon>Lipomycetaceae</taxon>
        <taxon>Myxozyma</taxon>
    </lineage>
</organism>
<dbReference type="PANTHER" id="PTHR12436:SF3">
    <property type="entry name" value="GERMINAL-CENTER ASSOCIATED NUCLEAR PROTEIN"/>
    <property type="match status" value="1"/>
</dbReference>
<keyword evidence="1" id="KW-0539">Nucleus</keyword>
<feature type="compositionally biased region" description="Polar residues" evidence="2">
    <location>
        <begin position="632"/>
        <end position="642"/>
    </location>
</feature>
<feature type="compositionally biased region" description="Low complexity" evidence="2">
    <location>
        <begin position="599"/>
        <end position="615"/>
    </location>
</feature>
<evidence type="ECO:0000256" key="1">
    <source>
        <dbReference type="PIRNR" id="PIRNR037320"/>
    </source>
</evidence>
<feature type="domain" description="SAC3 helical" evidence="4">
    <location>
        <begin position="769"/>
        <end position="841"/>
    </location>
</feature>
<reference evidence="5 6" key="1">
    <citation type="submission" date="2024-03" db="EMBL/GenBank/DDBJ databases">
        <title>Genome-scale model development and genomic sequencing of the oleaginous clade Lipomyces.</title>
        <authorList>
            <consortium name="Lawrence Berkeley National Laboratory"/>
            <person name="Czajka J.J."/>
            <person name="Han Y."/>
            <person name="Kim J."/>
            <person name="Mondo S.J."/>
            <person name="Hofstad B.A."/>
            <person name="Robles A."/>
            <person name="Haridas S."/>
            <person name="Riley R."/>
            <person name="LaButti K."/>
            <person name="Pangilinan J."/>
            <person name="Andreopoulos W."/>
            <person name="Lipzen A."/>
            <person name="Yan J."/>
            <person name="Wang M."/>
            <person name="Ng V."/>
            <person name="Grigoriev I.V."/>
            <person name="Spatafora J.W."/>
            <person name="Magnuson J.K."/>
            <person name="Baker S.E."/>
            <person name="Pomraning K.R."/>
        </authorList>
    </citation>
    <scope>NUCLEOTIDE SEQUENCE [LARGE SCALE GENOMIC DNA]</scope>
    <source>
        <strain evidence="5 6">Phaff 52-87</strain>
    </source>
</reference>
<dbReference type="Pfam" id="PF12209">
    <property type="entry name" value="SAC3"/>
    <property type="match status" value="1"/>
</dbReference>
<feature type="compositionally biased region" description="Low complexity" evidence="2">
    <location>
        <begin position="551"/>
        <end position="572"/>
    </location>
</feature>
<proteinExistence type="inferred from homology"/>
<dbReference type="RefSeq" id="XP_064770195.1">
    <property type="nucleotide sequence ID" value="XM_064910910.1"/>
</dbReference>
<dbReference type="PANTHER" id="PTHR12436">
    <property type="entry name" value="80 KDA MCM3-ASSOCIATED PROTEIN"/>
    <property type="match status" value="1"/>
</dbReference>
<comment type="caution">
    <text evidence="5">The sequence shown here is derived from an EMBL/GenBank/DDBJ whole genome shotgun (WGS) entry which is preliminary data.</text>
</comment>
<comment type="subcellular location">
    <subcellularLocation>
        <location evidence="1">Nucleus envelope</location>
    </subcellularLocation>
</comment>
<dbReference type="EMBL" id="JBBJBU010000001">
    <property type="protein sequence ID" value="KAK7207162.1"/>
    <property type="molecule type" value="Genomic_DNA"/>
</dbReference>
<dbReference type="Proteomes" id="UP001498771">
    <property type="component" value="Unassembled WGS sequence"/>
</dbReference>
<evidence type="ECO:0000313" key="6">
    <source>
        <dbReference type="Proteomes" id="UP001498771"/>
    </source>
</evidence>
<feature type="compositionally biased region" description="Polar residues" evidence="2">
    <location>
        <begin position="25"/>
        <end position="39"/>
    </location>
</feature>
<protein>
    <recommendedName>
        <fullName evidence="1">Nuclear mRNA export factor</fullName>
    </recommendedName>
</protein>
<dbReference type="InterPro" id="IPR017173">
    <property type="entry name" value="Sac3"/>
</dbReference>
<dbReference type="Gene3D" id="1.25.40.990">
    <property type="match status" value="1"/>
</dbReference>
<comment type="similarity">
    <text evidence="1">Belongs to the SAC3 family.</text>
</comment>
<feature type="region of interest" description="Disordered" evidence="2">
    <location>
        <begin position="658"/>
        <end position="718"/>
    </location>
</feature>
<feature type="domain" description="SAC3/GANP/THP3 conserved" evidence="3">
    <location>
        <begin position="141"/>
        <end position="434"/>
    </location>
</feature>
<dbReference type="Pfam" id="PF03399">
    <property type="entry name" value="SAC3_GANP"/>
    <property type="match status" value="1"/>
</dbReference>
<evidence type="ECO:0000256" key="2">
    <source>
        <dbReference type="SAM" id="MobiDB-lite"/>
    </source>
</evidence>
<dbReference type="InterPro" id="IPR024293">
    <property type="entry name" value="SAC3_helical"/>
</dbReference>
<feature type="region of interest" description="Disordered" evidence="2">
    <location>
        <begin position="1"/>
        <end position="77"/>
    </location>
</feature>
<evidence type="ECO:0000259" key="4">
    <source>
        <dbReference type="Pfam" id="PF12209"/>
    </source>
</evidence>
<dbReference type="InterPro" id="IPR005062">
    <property type="entry name" value="SAC3/GANP/THP3_conserved"/>
</dbReference>
<feature type="compositionally biased region" description="Low complexity" evidence="2">
    <location>
        <begin position="9"/>
        <end position="24"/>
    </location>
</feature>
<keyword evidence="6" id="KW-1185">Reference proteome</keyword>
<feature type="compositionally biased region" description="Polar residues" evidence="2">
    <location>
        <begin position="523"/>
        <end position="550"/>
    </location>
</feature>
<dbReference type="InterPro" id="IPR045107">
    <property type="entry name" value="SAC3/GANP/THP3"/>
</dbReference>